<comment type="caution">
    <text evidence="1">The sequence shown here is derived from an EMBL/GenBank/DDBJ whole genome shotgun (WGS) entry which is preliminary data.</text>
</comment>
<dbReference type="OrthoDB" id="4828756at2"/>
<dbReference type="RefSeq" id="WP_141371773.1">
    <property type="nucleotide sequence ID" value="NZ_BJLQ01000081.1"/>
</dbReference>
<evidence type="ECO:0000313" key="1">
    <source>
        <dbReference type="EMBL" id="GEA86034.1"/>
    </source>
</evidence>
<keyword evidence="2" id="KW-1185">Reference proteome</keyword>
<dbReference type="AlphaFoldDB" id="A0A4Y3KRL6"/>
<protein>
    <submittedName>
        <fullName evidence="1">Uncharacterized protein</fullName>
    </submittedName>
</protein>
<accession>A0A4Y3KRL6</accession>
<organism evidence="1 2">
    <name type="scientific">Cellulomonas gelida</name>
    <dbReference type="NCBI Taxonomy" id="1712"/>
    <lineage>
        <taxon>Bacteria</taxon>
        <taxon>Bacillati</taxon>
        <taxon>Actinomycetota</taxon>
        <taxon>Actinomycetes</taxon>
        <taxon>Micrococcales</taxon>
        <taxon>Cellulomonadaceae</taxon>
        <taxon>Cellulomonas</taxon>
    </lineage>
</organism>
<dbReference type="EMBL" id="BJLQ01000081">
    <property type="protein sequence ID" value="GEA86034.1"/>
    <property type="molecule type" value="Genomic_DNA"/>
</dbReference>
<evidence type="ECO:0000313" key="2">
    <source>
        <dbReference type="Proteomes" id="UP000320461"/>
    </source>
</evidence>
<gene>
    <name evidence="1" type="ORF">CGE01nite_32850</name>
</gene>
<proteinExistence type="predicted"/>
<name>A0A4Y3KRL6_9CELL</name>
<sequence length="176" mass="19978">MEVLNYFQVIAAPVPTARRLSADRDFVRKLRFTPGWRDDAPAIEWQLQIDQPTDWVRTIDQARAVSPAVREVVEPLLGPDDEVQWIPATVRTREGEPLPYWVMHFPHPVDIYDEDRTIRGASPIPMSAALSAAKLEGHTVVPGPLTSYTYLAEPVLKAMQQRGLTGYSIEKRHRPQ</sequence>
<dbReference type="Proteomes" id="UP000320461">
    <property type="component" value="Unassembled WGS sequence"/>
</dbReference>
<reference evidence="1 2" key="1">
    <citation type="submission" date="2019-06" db="EMBL/GenBank/DDBJ databases">
        <title>Whole genome shotgun sequence of Cellulomonas gelida NBRC 3748.</title>
        <authorList>
            <person name="Hosoyama A."/>
            <person name="Uohara A."/>
            <person name="Ohji S."/>
            <person name="Ichikawa N."/>
        </authorList>
    </citation>
    <scope>NUCLEOTIDE SEQUENCE [LARGE SCALE GENOMIC DNA]</scope>
    <source>
        <strain evidence="1 2">NBRC 3748</strain>
    </source>
</reference>